<keyword evidence="2" id="KW-1185">Reference proteome</keyword>
<dbReference type="EMBL" id="JBEDUW010000001">
    <property type="protein sequence ID" value="KAK9949699.1"/>
    <property type="molecule type" value="Genomic_DNA"/>
</dbReference>
<dbReference type="AlphaFoldDB" id="A0AAW1YMJ2"/>
<evidence type="ECO:0000313" key="1">
    <source>
        <dbReference type="EMBL" id="KAK9949699.1"/>
    </source>
</evidence>
<sequence length="68" mass="7979">MRSDSIGKFWRVIEEMRAAGRELGLDTSIKDSRQFQKSKMMEDGLGIDNWKYMVWVSIGFSTCIDIWK</sequence>
<protein>
    <submittedName>
        <fullName evidence="1">Uncharacterized protein</fullName>
    </submittedName>
</protein>
<comment type="caution">
    <text evidence="1">The sequence shown here is derived from an EMBL/GenBank/DDBJ whole genome shotgun (WGS) entry which is preliminary data.</text>
</comment>
<evidence type="ECO:0000313" key="2">
    <source>
        <dbReference type="Proteomes" id="UP001457282"/>
    </source>
</evidence>
<dbReference type="Proteomes" id="UP001457282">
    <property type="component" value="Unassembled WGS sequence"/>
</dbReference>
<gene>
    <name evidence="1" type="ORF">M0R45_005216</name>
</gene>
<organism evidence="1 2">
    <name type="scientific">Rubus argutus</name>
    <name type="common">Southern blackberry</name>
    <dbReference type="NCBI Taxonomy" id="59490"/>
    <lineage>
        <taxon>Eukaryota</taxon>
        <taxon>Viridiplantae</taxon>
        <taxon>Streptophyta</taxon>
        <taxon>Embryophyta</taxon>
        <taxon>Tracheophyta</taxon>
        <taxon>Spermatophyta</taxon>
        <taxon>Magnoliopsida</taxon>
        <taxon>eudicotyledons</taxon>
        <taxon>Gunneridae</taxon>
        <taxon>Pentapetalae</taxon>
        <taxon>rosids</taxon>
        <taxon>fabids</taxon>
        <taxon>Rosales</taxon>
        <taxon>Rosaceae</taxon>
        <taxon>Rosoideae</taxon>
        <taxon>Rosoideae incertae sedis</taxon>
        <taxon>Rubus</taxon>
    </lineage>
</organism>
<proteinExistence type="predicted"/>
<name>A0AAW1YMJ2_RUBAR</name>
<accession>A0AAW1YMJ2</accession>
<reference evidence="1 2" key="1">
    <citation type="journal article" date="2023" name="G3 (Bethesda)">
        <title>A chromosome-length genome assembly and annotation of blackberry (Rubus argutus, cv. 'Hillquist').</title>
        <authorList>
            <person name="Bruna T."/>
            <person name="Aryal R."/>
            <person name="Dudchenko O."/>
            <person name="Sargent D.J."/>
            <person name="Mead D."/>
            <person name="Buti M."/>
            <person name="Cavallini A."/>
            <person name="Hytonen T."/>
            <person name="Andres J."/>
            <person name="Pham M."/>
            <person name="Weisz D."/>
            <person name="Mascagni F."/>
            <person name="Usai G."/>
            <person name="Natali L."/>
            <person name="Bassil N."/>
            <person name="Fernandez G.E."/>
            <person name="Lomsadze A."/>
            <person name="Armour M."/>
            <person name="Olukolu B."/>
            <person name="Poorten T."/>
            <person name="Britton C."/>
            <person name="Davik J."/>
            <person name="Ashrafi H."/>
            <person name="Aiden E.L."/>
            <person name="Borodovsky M."/>
            <person name="Worthington M."/>
        </authorList>
    </citation>
    <scope>NUCLEOTIDE SEQUENCE [LARGE SCALE GENOMIC DNA]</scope>
    <source>
        <strain evidence="1">PI 553951</strain>
    </source>
</reference>